<evidence type="ECO:0000256" key="1">
    <source>
        <dbReference type="SAM" id="MobiDB-lite"/>
    </source>
</evidence>
<organism evidence="2 3">
    <name type="scientific">Blastomyces parvus</name>
    <dbReference type="NCBI Taxonomy" id="2060905"/>
    <lineage>
        <taxon>Eukaryota</taxon>
        <taxon>Fungi</taxon>
        <taxon>Dikarya</taxon>
        <taxon>Ascomycota</taxon>
        <taxon>Pezizomycotina</taxon>
        <taxon>Eurotiomycetes</taxon>
        <taxon>Eurotiomycetidae</taxon>
        <taxon>Onygenales</taxon>
        <taxon>Ajellomycetaceae</taxon>
        <taxon>Blastomyces</taxon>
    </lineage>
</organism>
<dbReference type="AlphaFoldDB" id="A0A2B7WUS9"/>
<comment type="caution">
    <text evidence="2">The sequence shown here is derived from an EMBL/GenBank/DDBJ whole genome shotgun (WGS) entry which is preliminary data.</text>
</comment>
<gene>
    <name evidence="2" type="ORF">GX51_05833</name>
</gene>
<name>A0A2B7WUS9_9EURO</name>
<evidence type="ECO:0000313" key="3">
    <source>
        <dbReference type="Proteomes" id="UP000224080"/>
    </source>
</evidence>
<feature type="region of interest" description="Disordered" evidence="1">
    <location>
        <begin position="1"/>
        <end position="24"/>
    </location>
</feature>
<sequence>MPRRLQSVLRSEEGEQPAGLSHASGSRVLAAERWGGIVDSVKSRSTHYKFLFDAPGQGFKEWLEDEPEAKVLRGAKERLMRSKPGEALRSPHYPQHARPSWFAAVEIDCGVETAECWIGVGCRRWWLASWQVSHMVLLALTAITRPLSQGDLHWTTLNKDTSNL</sequence>
<evidence type="ECO:0000313" key="2">
    <source>
        <dbReference type="EMBL" id="PGH00425.1"/>
    </source>
</evidence>
<proteinExistence type="predicted"/>
<keyword evidence="3" id="KW-1185">Reference proteome</keyword>
<dbReference type="EMBL" id="PDNC01000086">
    <property type="protein sequence ID" value="PGH00425.1"/>
    <property type="molecule type" value="Genomic_DNA"/>
</dbReference>
<accession>A0A2B7WUS9</accession>
<dbReference type="Proteomes" id="UP000224080">
    <property type="component" value="Unassembled WGS sequence"/>
</dbReference>
<reference evidence="2 3" key="1">
    <citation type="submission" date="2017-10" db="EMBL/GenBank/DDBJ databases">
        <title>Comparative genomics in systemic dimorphic fungi from Ajellomycetaceae.</title>
        <authorList>
            <person name="Munoz J.F."/>
            <person name="Mcewen J.G."/>
            <person name="Clay O.K."/>
            <person name="Cuomo C.A."/>
        </authorList>
    </citation>
    <scope>NUCLEOTIDE SEQUENCE [LARGE SCALE GENOMIC DNA]</scope>
    <source>
        <strain evidence="2 3">UAMH130</strain>
    </source>
</reference>
<protein>
    <submittedName>
        <fullName evidence="2">Uncharacterized protein</fullName>
    </submittedName>
</protein>